<keyword evidence="3 6" id="KW-1133">Transmembrane helix</keyword>
<feature type="transmembrane region" description="Helical" evidence="6">
    <location>
        <begin position="208"/>
        <end position="229"/>
    </location>
</feature>
<dbReference type="SUPFAM" id="SSF144083">
    <property type="entry name" value="Magnesium transport protein CorA, transmembrane region"/>
    <property type="match status" value="1"/>
</dbReference>
<dbReference type="GO" id="GO:0000287">
    <property type="term" value="F:magnesium ion binding"/>
    <property type="evidence" value="ECO:0007669"/>
    <property type="project" value="TreeGrafter"/>
</dbReference>
<keyword evidence="8" id="KW-1185">Reference proteome</keyword>
<evidence type="ECO:0000256" key="2">
    <source>
        <dbReference type="ARBA" id="ARBA00022692"/>
    </source>
</evidence>
<evidence type="ECO:0000313" key="7">
    <source>
        <dbReference type="EMBL" id="KAK4243222.1"/>
    </source>
</evidence>
<reference evidence="7" key="1">
    <citation type="journal article" date="2023" name="Mol. Phylogenet. Evol.">
        <title>Genome-scale phylogeny and comparative genomics of the fungal order Sordariales.</title>
        <authorList>
            <person name="Hensen N."/>
            <person name="Bonometti L."/>
            <person name="Westerberg I."/>
            <person name="Brannstrom I.O."/>
            <person name="Guillou S."/>
            <person name="Cros-Aarteil S."/>
            <person name="Calhoun S."/>
            <person name="Haridas S."/>
            <person name="Kuo A."/>
            <person name="Mondo S."/>
            <person name="Pangilinan J."/>
            <person name="Riley R."/>
            <person name="LaButti K."/>
            <person name="Andreopoulos B."/>
            <person name="Lipzen A."/>
            <person name="Chen C."/>
            <person name="Yan M."/>
            <person name="Daum C."/>
            <person name="Ng V."/>
            <person name="Clum A."/>
            <person name="Steindorff A."/>
            <person name="Ohm R.A."/>
            <person name="Martin F."/>
            <person name="Silar P."/>
            <person name="Natvig D.O."/>
            <person name="Lalanne C."/>
            <person name="Gautier V."/>
            <person name="Ament-Velasquez S.L."/>
            <person name="Kruys A."/>
            <person name="Hutchinson M.I."/>
            <person name="Powell A.J."/>
            <person name="Barry K."/>
            <person name="Miller A.N."/>
            <person name="Grigoriev I.V."/>
            <person name="Debuchy R."/>
            <person name="Gladieux P."/>
            <person name="Hiltunen Thoren M."/>
            <person name="Johannesson H."/>
        </authorList>
    </citation>
    <scope>NUCLEOTIDE SEQUENCE</scope>
    <source>
        <strain evidence="7">CBS 359.72</strain>
    </source>
</reference>
<keyword evidence="4 6" id="KW-0472">Membrane</keyword>
<comment type="caution">
    <text evidence="7">The sequence shown here is derived from an EMBL/GenBank/DDBJ whole genome shotgun (WGS) entry which is preliminary data.</text>
</comment>
<keyword evidence="2 6" id="KW-0812">Transmembrane</keyword>
<evidence type="ECO:0000256" key="4">
    <source>
        <dbReference type="ARBA" id="ARBA00023136"/>
    </source>
</evidence>
<dbReference type="Proteomes" id="UP001303647">
    <property type="component" value="Unassembled WGS sequence"/>
</dbReference>
<dbReference type="InterPro" id="IPR045863">
    <property type="entry name" value="CorA_TM1_TM2"/>
</dbReference>
<evidence type="ECO:0000256" key="6">
    <source>
        <dbReference type="SAM" id="Phobius"/>
    </source>
</evidence>
<comment type="subcellular location">
    <subcellularLocation>
        <location evidence="1">Cell membrane</location>
        <topology evidence="1">Multi-pass membrane protein</topology>
    </subcellularLocation>
</comment>
<dbReference type="EMBL" id="MU857848">
    <property type="protein sequence ID" value="KAK4243222.1"/>
    <property type="molecule type" value="Genomic_DNA"/>
</dbReference>
<dbReference type="GO" id="GO:0015095">
    <property type="term" value="F:magnesium ion transmembrane transporter activity"/>
    <property type="evidence" value="ECO:0007669"/>
    <property type="project" value="TreeGrafter"/>
</dbReference>
<sequence>MIKCQDRTIEKPLKSRIFFTTSDYAQIPLRATELFTPLAQQLRQDWASTFQAAESRLSAKRTELLKANGSNPRLVQDLLGDTQLWDILERSCNRQIAELKAFQNAYESKSWAVLHEDEKVVEDLNTFDKSIRNLEREYVNGLKTLSDTSRDLIQLEFNLASIAEAQKSRSTNLSMKRLSWITFVFLPLMFIASLFGMNVDVLASNPAWWIYVPFAIGTMLLTLVVWLCFKYSDLEDKIERGFSHLTRRQLQPNLESGQRRSMSPRERTAMFPASGKKRS</sequence>
<feature type="transmembrane region" description="Helical" evidence="6">
    <location>
        <begin position="178"/>
        <end position="196"/>
    </location>
</feature>
<evidence type="ECO:0000256" key="5">
    <source>
        <dbReference type="SAM" id="MobiDB-lite"/>
    </source>
</evidence>
<dbReference type="InterPro" id="IPR002523">
    <property type="entry name" value="MgTranspt_CorA/ZnTranspt_ZntB"/>
</dbReference>
<evidence type="ECO:0000313" key="8">
    <source>
        <dbReference type="Proteomes" id="UP001303647"/>
    </source>
</evidence>
<dbReference type="GO" id="GO:0005886">
    <property type="term" value="C:plasma membrane"/>
    <property type="evidence" value="ECO:0007669"/>
    <property type="project" value="UniProtKB-SubCell"/>
</dbReference>
<dbReference type="Pfam" id="PF01544">
    <property type="entry name" value="CorA"/>
    <property type="match status" value="1"/>
</dbReference>
<accession>A0AAN7CL05</accession>
<dbReference type="PANTHER" id="PTHR46494">
    <property type="entry name" value="CORA FAMILY METAL ION TRANSPORTER (EUROFUNG)"/>
    <property type="match status" value="1"/>
</dbReference>
<name>A0AAN7CL05_9PEZI</name>
<evidence type="ECO:0000256" key="3">
    <source>
        <dbReference type="ARBA" id="ARBA00022989"/>
    </source>
</evidence>
<dbReference type="AlphaFoldDB" id="A0AAN7CL05"/>
<feature type="region of interest" description="Disordered" evidence="5">
    <location>
        <begin position="253"/>
        <end position="279"/>
    </location>
</feature>
<gene>
    <name evidence="7" type="ORF">C7999DRAFT_18406</name>
</gene>
<dbReference type="GO" id="GO:0050897">
    <property type="term" value="F:cobalt ion binding"/>
    <property type="evidence" value="ECO:0007669"/>
    <property type="project" value="TreeGrafter"/>
</dbReference>
<organism evidence="7 8">
    <name type="scientific">Corynascus novoguineensis</name>
    <dbReference type="NCBI Taxonomy" id="1126955"/>
    <lineage>
        <taxon>Eukaryota</taxon>
        <taxon>Fungi</taxon>
        <taxon>Dikarya</taxon>
        <taxon>Ascomycota</taxon>
        <taxon>Pezizomycotina</taxon>
        <taxon>Sordariomycetes</taxon>
        <taxon>Sordariomycetidae</taxon>
        <taxon>Sordariales</taxon>
        <taxon>Chaetomiaceae</taxon>
        <taxon>Corynascus</taxon>
    </lineage>
</organism>
<reference evidence="7" key="2">
    <citation type="submission" date="2023-05" db="EMBL/GenBank/DDBJ databases">
        <authorList>
            <consortium name="Lawrence Berkeley National Laboratory"/>
            <person name="Steindorff A."/>
            <person name="Hensen N."/>
            <person name="Bonometti L."/>
            <person name="Westerberg I."/>
            <person name="Brannstrom I.O."/>
            <person name="Guillou S."/>
            <person name="Cros-Aarteil S."/>
            <person name="Calhoun S."/>
            <person name="Haridas S."/>
            <person name="Kuo A."/>
            <person name="Mondo S."/>
            <person name="Pangilinan J."/>
            <person name="Riley R."/>
            <person name="Labutti K."/>
            <person name="Andreopoulos B."/>
            <person name="Lipzen A."/>
            <person name="Chen C."/>
            <person name="Yanf M."/>
            <person name="Daum C."/>
            <person name="Ng V."/>
            <person name="Clum A."/>
            <person name="Ohm R."/>
            <person name="Martin F."/>
            <person name="Silar P."/>
            <person name="Natvig D."/>
            <person name="Lalanne C."/>
            <person name="Gautier V."/>
            <person name="Ament-Velasquez S.L."/>
            <person name="Kruys A."/>
            <person name="Hutchinson M.I."/>
            <person name="Powell A.J."/>
            <person name="Barry K."/>
            <person name="Miller A.N."/>
            <person name="Grigoriev I.V."/>
            <person name="Debuchy R."/>
            <person name="Gladieux P."/>
            <person name="Thoren M.H."/>
            <person name="Johannesson H."/>
        </authorList>
    </citation>
    <scope>NUCLEOTIDE SEQUENCE</scope>
    <source>
        <strain evidence="7">CBS 359.72</strain>
    </source>
</reference>
<dbReference type="PANTHER" id="PTHR46494:SF1">
    <property type="entry name" value="CORA FAMILY METAL ION TRANSPORTER (EUROFUNG)"/>
    <property type="match status" value="1"/>
</dbReference>
<dbReference type="GO" id="GO:0015087">
    <property type="term" value="F:cobalt ion transmembrane transporter activity"/>
    <property type="evidence" value="ECO:0007669"/>
    <property type="project" value="TreeGrafter"/>
</dbReference>
<proteinExistence type="predicted"/>
<dbReference type="Gene3D" id="1.20.58.340">
    <property type="entry name" value="Magnesium transport protein CorA, transmembrane region"/>
    <property type="match status" value="1"/>
</dbReference>
<evidence type="ECO:0000256" key="1">
    <source>
        <dbReference type="ARBA" id="ARBA00004651"/>
    </source>
</evidence>
<protein>
    <submittedName>
        <fullName evidence="7">Uncharacterized protein</fullName>
    </submittedName>
</protein>